<reference evidence="3 4" key="1">
    <citation type="submission" date="2018-05" db="EMBL/GenBank/DDBJ databases">
        <title>Genomic Encyclopedia of Type Strains, Phase IV (KMG-IV): sequencing the most valuable type-strain genomes for metagenomic binning, comparative biology and taxonomic classification.</title>
        <authorList>
            <person name="Goeker M."/>
        </authorList>
    </citation>
    <scope>NUCLEOTIDE SEQUENCE [LARGE SCALE GENOMIC DNA]</scope>
    <source>
        <strain evidence="3 4">DSM 29661</strain>
    </source>
</reference>
<dbReference type="Gene3D" id="3.40.50.2000">
    <property type="entry name" value="Glycogen Phosphorylase B"/>
    <property type="match status" value="2"/>
</dbReference>
<dbReference type="GO" id="GO:0016757">
    <property type="term" value="F:glycosyltransferase activity"/>
    <property type="evidence" value="ECO:0007669"/>
    <property type="project" value="UniProtKB-KW"/>
</dbReference>
<keyword evidence="4" id="KW-1185">Reference proteome</keyword>
<evidence type="ECO:0000313" key="3">
    <source>
        <dbReference type="EMBL" id="PXX79440.1"/>
    </source>
</evidence>
<keyword evidence="1" id="KW-0328">Glycosyltransferase</keyword>
<dbReference type="SUPFAM" id="SSF53756">
    <property type="entry name" value="UDP-Glycosyltransferase/glycogen phosphorylase"/>
    <property type="match status" value="1"/>
</dbReference>
<accession>A0A318KP70</accession>
<name>A0A318KP70_9NEIS</name>
<dbReference type="Proteomes" id="UP000247555">
    <property type="component" value="Unassembled WGS sequence"/>
</dbReference>
<protein>
    <submittedName>
        <fullName evidence="3">Glycosyltransferase involved in cell wall biosynthesis</fullName>
    </submittedName>
</protein>
<organism evidence="3 4">
    <name type="scientific">Rivihabitans pingtungensis</name>
    <dbReference type="NCBI Taxonomy" id="1054498"/>
    <lineage>
        <taxon>Bacteria</taxon>
        <taxon>Pseudomonadati</taxon>
        <taxon>Pseudomonadota</taxon>
        <taxon>Betaproteobacteria</taxon>
        <taxon>Neisseriales</taxon>
        <taxon>Aquaspirillaceae</taxon>
        <taxon>Rivihabitans</taxon>
    </lineage>
</organism>
<dbReference type="AlphaFoldDB" id="A0A318KP70"/>
<dbReference type="EMBL" id="QJKI01000006">
    <property type="protein sequence ID" value="PXX79440.1"/>
    <property type="molecule type" value="Genomic_DNA"/>
</dbReference>
<gene>
    <name evidence="3" type="ORF">DFR34_10676</name>
</gene>
<keyword evidence="2 3" id="KW-0808">Transferase</keyword>
<evidence type="ECO:0000256" key="2">
    <source>
        <dbReference type="ARBA" id="ARBA00022679"/>
    </source>
</evidence>
<proteinExistence type="predicted"/>
<evidence type="ECO:0000313" key="4">
    <source>
        <dbReference type="Proteomes" id="UP000247555"/>
    </source>
</evidence>
<sequence length="343" mass="37149">MRVLFVSNYPHLPDIHGGLQTTTHDLCLAIQAMGAAAGVLCGRQASGPDAWQEDRTLGYPVWRATQPEHALAEVADRWQASAIVVQTGTSLLPMVVRSLATGLPTAVYLHNVETHQLAGTLTPDPSLRYFANSAFTAKRWRALCGIDCCVIPPIIDAERYLVAQTGEQVLFVNPTPIKGVEILFALAAACPELPFLVYESWNLAPAWREHCQQRARALGNVRWQAPTLDMRQAYAQARVLLMPSIWEESFGRTVIEAQLNGLPVLASHRGALPALVGQGGLTLEAHAPIADWAQALRHLYAQPEAAGAAGREQAMRHVAATPLMVGQLLGELAIHAAAHRTDA</sequence>
<dbReference type="Pfam" id="PF13692">
    <property type="entry name" value="Glyco_trans_1_4"/>
    <property type="match status" value="1"/>
</dbReference>
<comment type="caution">
    <text evidence="3">The sequence shown here is derived from an EMBL/GenBank/DDBJ whole genome shotgun (WGS) entry which is preliminary data.</text>
</comment>
<dbReference type="RefSeq" id="WP_211309313.1">
    <property type="nucleotide sequence ID" value="NZ_QJKI01000006.1"/>
</dbReference>
<dbReference type="PANTHER" id="PTHR12526:SF510">
    <property type="entry name" value="D-INOSITOL 3-PHOSPHATE GLYCOSYLTRANSFERASE"/>
    <property type="match status" value="1"/>
</dbReference>
<evidence type="ECO:0000256" key="1">
    <source>
        <dbReference type="ARBA" id="ARBA00022676"/>
    </source>
</evidence>
<dbReference type="PANTHER" id="PTHR12526">
    <property type="entry name" value="GLYCOSYLTRANSFERASE"/>
    <property type="match status" value="1"/>
</dbReference>